<dbReference type="NCBIfam" id="TIGR02795">
    <property type="entry name" value="tol_pal_ybgF"/>
    <property type="match status" value="1"/>
</dbReference>
<sequence precursor="true">MKAAVSAVLLASLLAGCATTSDIEDTRRQIDTVNKQAQTRLSTIESKLSNEKLLEMVSQVESLKAEVAKLRGESEVMNYNLQTTQKRQNDLYNDLDSRVAKLEGHAPAAAGGATGASADGGSGSAANAGSNAGTAQASPDYDKAIGLLRNRDFEKAVGALKGFIDANPTSPQVPDATYWLGVAHTALRQYDAAIEIHRRFVEQYPSNPKAPDALRNVANCQRDLDQIDVAKNTLRRLIKLYPSSAAAVKAKEQLKHM</sequence>
<dbReference type="PROSITE" id="PS51257">
    <property type="entry name" value="PROKAR_LIPOPROTEIN"/>
    <property type="match status" value="1"/>
</dbReference>
<keyword evidence="1" id="KW-0132">Cell division</keyword>
<dbReference type="HAMAP" id="MF_02066">
    <property type="entry name" value="CpoB"/>
    <property type="match status" value="1"/>
</dbReference>
<dbReference type="InterPro" id="IPR019734">
    <property type="entry name" value="TPR_rpt"/>
</dbReference>
<feature type="compositionally biased region" description="Low complexity" evidence="3">
    <location>
        <begin position="124"/>
        <end position="136"/>
    </location>
</feature>
<dbReference type="PROSITE" id="PS50005">
    <property type="entry name" value="TPR"/>
    <property type="match status" value="1"/>
</dbReference>
<dbReference type="Pfam" id="PF16331">
    <property type="entry name" value="TolA_bind_tri"/>
    <property type="match status" value="1"/>
</dbReference>
<keyword evidence="1" id="KW-0574">Periplasm</keyword>
<keyword evidence="2" id="KW-0802">TPR repeat</keyword>
<dbReference type="SUPFAM" id="SSF48452">
    <property type="entry name" value="TPR-like"/>
    <property type="match status" value="1"/>
</dbReference>
<evidence type="ECO:0000256" key="1">
    <source>
        <dbReference type="HAMAP-Rule" id="MF_02066"/>
    </source>
</evidence>
<dbReference type="InterPro" id="IPR011990">
    <property type="entry name" value="TPR-like_helical_dom_sf"/>
</dbReference>
<dbReference type="InterPro" id="IPR034706">
    <property type="entry name" value="CpoB"/>
</dbReference>
<dbReference type="Pfam" id="PF13432">
    <property type="entry name" value="TPR_16"/>
    <property type="match status" value="1"/>
</dbReference>
<feature type="region of interest" description="Disordered" evidence="3">
    <location>
        <begin position="108"/>
        <end position="136"/>
    </location>
</feature>
<feature type="compositionally biased region" description="Gly residues" evidence="3">
    <location>
        <begin position="112"/>
        <end position="123"/>
    </location>
</feature>
<dbReference type="Gene3D" id="1.20.5.110">
    <property type="match status" value="1"/>
</dbReference>
<evidence type="ECO:0000259" key="4">
    <source>
        <dbReference type="Pfam" id="PF16331"/>
    </source>
</evidence>
<keyword evidence="1" id="KW-0131">Cell cycle</keyword>
<dbReference type="InterPro" id="IPR032519">
    <property type="entry name" value="YbgF_tri"/>
</dbReference>
<dbReference type="SMART" id="SM00028">
    <property type="entry name" value="TPR"/>
    <property type="match status" value="2"/>
</dbReference>
<organism evidence="5 6">
    <name type="scientific">Crenobacter oryzisoli</name>
    <dbReference type="NCBI Taxonomy" id="3056844"/>
    <lineage>
        <taxon>Bacteria</taxon>
        <taxon>Pseudomonadati</taxon>
        <taxon>Pseudomonadota</taxon>
        <taxon>Betaproteobacteria</taxon>
        <taxon>Neisseriales</taxon>
        <taxon>Neisseriaceae</taxon>
        <taxon>Crenobacter</taxon>
    </lineage>
</organism>
<dbReference type="Gene3D" id="1.25.40.10">
    <property type="entry name" value="Tetratricopeptide repeat domain"/>
    <property type="match status" value="1"/>
</dbReference>
<accession>A0ABT7XJG1</accession>
<name>A0ABT7XJG1_9NEIS</name>
<keyword evidence="6" id="KW-1185">Reference proteome</keyword>
<comment type="similarity">
    <text evidence="1">Belongs to the CpoB family.</text>
</comment>
<dbReference type="InterPro" id="IPR014162">
    <property type="entry name" value="CpoB_C"/>
</dbReference>
<dbReference type="Pfam" id="PF13174">
    <property type="entry name" value="TPR_6"/>
    <property type="match status" value="1"/>
</dbReference>
<dbReference type="Proteomes" id="UP001168540">
    <property type="component" value="Unassembled WGS sequence"/>
</dbReference>
<evidence type="ECO:0000256" key="2">
    <source>
        <dbReference type="PROSITE-ProRule" id="PRU00339"/>
    </source>
</evidence>
<dbReference type="EMBL" id="JAUEDK010000004">
    <property type="protein sequence ID" value="MDN0073927.1"/>
    <property type="molecule type" value="Genomic_DNA"/>
</dbReference>
<feature type="repeat" description="TPR" evidence="2">
    <location>
        <begin position="174"/>
        <end position="207"/>
    </location>
</feature>
<feature type="signal peptide" evidence="1">
    <location>
        <begin position="1"/>
        <end position="20"/>
    </location>
</feature>
<feature type="chain" id="PRO_5044898175" description="Cell division coordinator CpoB" evidence="1">
    <location>
        <begin position="21"/>
        <end position="257"/>
    </location>
</feature>
<gene>
    <name evidence="5" type="primary">ybgF</name>
    <name evidence="1" type="synonym">cpoB</name>
    <name evidence="5" type="ORF">QU481_03345</name>
</gene>
<evidence type="ECO:0000256" key="3">
    <source>
        <dbReference type="SAM" id="MobiDB-lite"/>
    </source>
</evidence>
<evidence type="ECO:0000313" key="6">
    <source>
        <dbReference type="Proteomes" id="UP001168540"/>
    </source>
</evidence>
<feature type="domain" description="YbgF trimerisation" evidence="4">
    <location>
        <begin position="37"/>
        <end position="108"/>
    </location>
</feature>
<keyword evidence="1" id="KW-0732">Signal</keyword>
<reference evidence="5" key="1">
    <citation type="submission" date="2023-06" db="EMBL/GenBank/DDBJ databases">
        <authorList>
            <person name="Zhang S."/>
        </authorList>
    </citation>
    <scope>NUCLEOTIDE SEQUENCE</scope>
    <source>
        <strain evidence="5">SG2303</strain>
    </source>
</reference>
<comment type="subcellular location">
    <subcellularLocation>
        <location evidence="1">Periplasm</location>
    </subcellularLocation>
</comment>
<comment type="caution">
    <text evidence="5">The sequence shown here is derived from an EMBL/GenBank/DDBJ whole genome shotgun (WGS) entry which is preliminary data.</text>
</comment>
<protein>
    <recommendedName>
        <fullName evidence="1">Cell division coordinator CpoB</fullName>
    </recommendedName>
</protein>
<comment type="function">
    <text evidence="1">Mediates coordination of peptidoglycan synthesis and outer membrane constriction during cell division.</text>
</comment>
<dbReference type="RefSeq" id="WP_289828476.1">
    <property type="nucleotide sequence ID" value="NZ_JAUEDK010000004.1"/>
</dbReference>
<evidence type="ECO:0000313" key="5">
    <source>
        <dbReference type="EMBL" id="MDN0073927.1"/>
    </source>
</evidence>
<proteinExistence type="inferred from homology"/>